<dbReference type="NCBIfam" id="TIGR03790">
    <property type="entry name" value="TIGR03790 family protein"/>
    <property type="match status" value="1"/>
</dbReference>
<dbReference type="RefSeq" id="WP_013908280.1">
    <property type="nucleotide sequence ID" value="NC_015681.1"/>
</dbReference>
<dbReference type="eggNOG" id="COG0457">
    <property type="taxonomic scope" value="Bacteria"/>
</dbReference>
<dbReference type="STRING" id="667014.Thein_1681"/>
<dbReference type="OrthoDB" id="9765455at2"/>
<accession>F8AB83</accession>
<keyword evidence="1" id="KW-0802">TPR repeat</keyword>
<reference evidence="3" key="1">
    <citation type="submission" date="2011-04" db="EMBL/GenBank/DDBJ databases">
        <title>The complete genome of Thermodesulfatator indicus DSM 15286.</title>
        <authorList>
            <person name="Lucas S."/>
            <person name="Copeland A."/>
            <person name="Lapidus A."/>
            <person name="Bruce D."/>
            <person name="Goodwin L."/>
            <person name="Pitluck S."/>
            <person name="Peters L."/>
            <person name="Kyrpides N."/>
            <person name="Mavromatis K."/>
            <person name="Pagani I."/>
            <person name="Ivanova N."/>
            <person name="Saunders L."/>
            <person name="Detter J.C."/>
            <person name="Tapia R."/>
            <person name="Han C."/>
            <person name="Land M."/>
            <person name="Hauser L."/>
            <person name="Markowitz V."/>
            <person name="Cheng J.-F."/>
            <person name="Hugenholtz P."/>
            <person name="Woyke T."/>
            <person name="Wu D."/>
            <person name="Spring S."/>
            <person name="Schroeder M."/>
            <person name="Brambilla E."/>
            <person name="Klenk H.-P."/>
            <person name="Eisen J.A."/>
        </authorList>
    </citation>
    <scope>NUCLEOTIDE SEQUENCE [LARGE SCALE GENOMIC DNA]</scope>
    <source>
        <strain evidence="3">DSM 15286 / JCM 11887 / CIR29812</strain>
    </source>
</reference>
<evidence type="ECO:0000256" key="1">
    <source>
        <dbReference type="PROSITE-ProRule" id="PRU00339"/>
    </source>
</evidence>
<evidence type="ECO:0000313" key="3">
    <source>
        <dbReference type="Proteomes" id="UP000006793"/>
    </source>
</evidence>
<dbReference type="Gene3D" id="1.25.40.10">
    <property type="entry name" value="Tetratricopeptide repeat domain"/>
    <property type="match status" value="1"/>
</dbReference>
<dbReference type="SUPFAM" id="SSF48452">
    <property type="entry name" value="TPR-like"/>
    <property type="match status" value="1"/>
</dbReference>
<gene>
    <name evidence="2" type="ordered locus">Thein_1681</name>
</gene>
<sequence>MPKLKIWLVIFFLIISVPRVFALKTHLTPERILVVVNTKSPKSKRVAAFYQKARQIPAENMLYLPMPTREEITRPFYLKFIETPIRKFLEKKAWQDKILVILLMPDVPHKIAGKVAKNGDAASVDSELTLLYRKMLFGPYRKDGWLPNPYFQSPIDEPFEHDRYDIYLVTRIDGYTEKDSLALIKRATAAKKTHPPYTLVLDAKDGPARPGDNWLHAAYLLLKDFPGLKIEASFNRAFLVSGERVIGYASWGSNDPNYPKDRKLYFKFLPGAIGVTFVSTSARTFIEPPRHWQVNRGRKYFFQGSPQSLIGDLVRLGITGISGNAYEPYLSACARPHLLFPAYIKGKTLAEAYYRSLAYLSWQTVVLGDPLASIGPREVERPPLENWFVKRKEAYQEAKKSKDYLLLAKIEMHLGWPEKALKYLKKLKEEKETLPPQAYYLLLAMARQKDFERRVIDFLKYDSNENAKIVEAFIYIKHKRYAWAEKVLLETPLKTPDALFLLGKVKLALKDCESAVNLIEKAIALKPNAWGFYPDLYRALKACGQKERAEKIKTKLLQMPSLAELWPELKN</sequence>
<organism evidence="2 3">
    <name type="scientific">Thermodesulfatator indicus (strain DSM 15286 / JCM 11887 / CIR29812)</name>
    <dbReference type="NCBI Taxonomy" id="667014"/>
    <lineage>
        <taxon>Bacteria</taxon>
        <taxon>Pseudomonadati</taxon>
        <taxon>Thermodesulfobacteriota</taxon>
        <taxon>Thermodesulfobacteria</taxon>
        <taxon>Thermodesulfobacteriales</taxon>
        <taxon>Thermodesulfatatoraceae</taxon>
        <taxon>Thermodesulfatator</taxon>
    </lineage>
</organism>
<dbReference type="InParanoid" id="F8AB83"/>
<dbReference type="KEGG" id="tid:Thein_1681"/>
<dbReference type="PROSITE" id="PS50005">
    <property type="entry name" value="TPR"/>
    <property type="match status" value="1"/>
</dbReference>
<evidence type="ECO:0000313" key="2">
    <source>
        <dbReference type="EMBL" id="AEH45539.1"/>
    </source>
</evidence>
<dbReference type="PaxDb" id="667014-Thein_1681"/>
<name>F8AB83_THEID</name>
<keyword evidence="3" id="KW-1185">Reference proteome</keyword>
<feature type="repeat" description="TPR" evidence="1">
    <location>
        <begin position="496"/>
        <end position="529"/>
    </location>
</feature>
<dbReference type="Proteomes" id="UP000006793">
    <property type="component" value="Chromosome"/>
</dbReference>
<protein>
    <submittedName>
        <fullName evidence="2">Uncharacterized protein</fullName>
    </submittedName>
</protein>
<dbReference type="EMBL" id="CP002683">
    <property type="protein sequence ID" value="AEH45539.1"/>
    <property type="molecule type" value="Genomic_DNA"/>
</dbReference>
<dbReference type="SMART" id="SM00028">
    <property type="entry name" value="TPR"/>
    <property type="match status" value="2"/>
</dbReference>
<proteinExistence type="predicted"/>
<dbReference type="HOGENOM" id="CLU_477283_0_0_0"/>
<dbReference type="InterPro" id="IPR022265">
    <property type="entry name" value="CHP03790"/>
</dbReference>
<reference evidence="2 3" key="2">
    <citation type="journal article" date="2012" name="Stand. Genomic Sci.">
        <title>Complete genome sequence of the thermophilic sulfate-reducing ocean bacterium Thermodesulfatator indicus type strain (CIR29812(T)).</title>
        <authorList>
            <person name="Anderson I."/>
            <person name="Saunders E."/>
            <person name="Lapidus A."/>
            <person name="Nolan M."/>
            <person name="Lucas S."/>
            <person name="Tice H."/>
            <person name="Del Rio T.G."/>
            <person name="Cheng J.F."/>
            <person name="Han C."/>
            <person name="Tapia R."/>
            <person name="Goodwin L.A."/>
            <person name="Pitluck S."/>
            <person name="Liolios K."/>
            <person name="Mavromatis K."/>
            <person name="Pagani I."/>
            <person name="Ivanova N."/>
            <person name="Mikhailova N."/>
            <person name="Pati A."/>
            <person name="Chen A."/>
            <person name="Palaniappan K."/>
            <person name="Land M."/>
            <person name="Hauser L."/>
            <person name="Jeffries C.D."/>
            <person name="Chang Y.J."/>
            <person name="Brambilla E.M."/>
            <person name="Rohde M."/>
            <person name="Spring S."/>
            <person name="Goker M."/>
            <person name="Detter J.C."/>
            <person name="Woyke T."/>
            <person name="Bristow J."/>
            <person name="Eisen J.A."/>
            <person name="Markowitz V."/>
            <person name="Hugenholtz P."/>
            <person name="Kyrpides N.C."/>
            <person name="Klenk H.P."/>
        </authorList>
    </citation>
    <scope>NUCLEOTIDE SEQUENCE [LARGE SCALE GENOMIC DNA]</scope>
    <source>
        <strain evidence="3">DSM 15286 / JCM 11887 / CIR29812</strain>
    </source>
</reference>
<dbReference type="InterPro" id="IPR019734">
    <property type="entry name" value="TPR_rpt"/>
</dbReference>
<dbReference type="InterPro" id="IPR011990">
    <property type="entry name" value="TPR-like_helical_dom_sf"/>
</dbReference>
<dbReference type="AlphaFoldDB" id="F8AB83"/>